<dbReference type="HOGENOM" id="CLU_2978797_0_0_1"/>
<feature type="compositionally biased region" description="Basic and acidic residues" evidence="1">
    <location>
        <begin position="40"/>
        <end position="58"/>
    </location>
</feature>
<feature type="region of interest" description="Disordered" evidence="1">
    <location>
        <begin position="25"/>
        <end position="58"/>
    </location>
</feature>
<proteinExistence type="predicted"/>
<dbReference type="AlphaFoldDB" id="W6Y0Q9"/>
<dbReference type="RefSeq" id="XP_007714134.1">
    <property type="nucleotide sequence ID" value="XM_007715944.1"/>
</dbReference>
<organism evidence="2 3">
    <name type="scientific">Cochliobolus carbonum (strain 26-R-13)</name>
    <name type="common">Maize leaf spot fungus</name>
    <name type="synonym">Bipolaris zeicola</name>
    <dbReference type="NCBI Taxonomy" id="930089"/>
    <lineage>
        <taxon>Eukaryota</taxon>
        <taxon>Fungi</taxon>
        <taxon>Dikarya</taxon>
        <taxon>Ascomycota</taxon>
        <taxon>Pezizomycotina</taxon>
        <taxon>Dothideomycetes</taxon>
        <taxon>Pleosporomycetidae</taxon>
        <taxon>Pleosporales</taxon>
        <taxon>Pleosporineae</taxon>
        <taxon>Pleosporaceae</taxon>
        <taxon>Bipolaris</taxon>
    </lineage>
</organism>
<accession>W6Y0Q9</accession>
<evidence type="ECO:0000313" key="3">
    <source>
        <dbReference type="Proteomes" id="UP000053841"/>
    </source>
</evidence>
<reference evidence="2 3" key="1">
    <citation type="journal article" date="2013" name="PLoS Genet.">
        <title>Comparative genome structure, secondary metabolite, and effector coding capacity across Cochliobolus pathogens.</title>
        <authorList>
            <person name="Condon B.J."/>
            <person name="Leng Y."/>
            <person name="Wu D."/>
            <person name="Bushley K.E."/>
            <person name="Ohm R.A."/>
            <person name="Otillar R."/>
            <person name="Martin J."/>
            <person name="Schackwitz W."/>
            <person name="Grimwood J."/>
            <person name="MohdZainudin N."/>
            <person name="Xue C."/>
            <person name="Wang R."/>
            <person name="Manning V.A."/>
            <person name="Dhillon B."/>
            <person name="Tu Z.J."/>
            <person name="Steffenson B.J."/>
            <person name="Salamov A."/>
            <person name="Sun H."/>
            <person name="Lowry S."/>
            <person name="LaButti K."/>
            <person name="Han J."/>
            <person name="Copeland A."/>
            <person name="Lindquist E."/>
            <person name="Barry K."/>
            <person name="Schmutz J."/>
            <person name="Baker S.E."/>
            <person name="Ciuffetti L.M."/>
            <person name="Grigoriev I.V."/>
            <person name="Zhong S."/>
            <person name="Turgeon B.G."/>
        </authorList>
    </citation>
    <scope>NUCLEOTIDE SEQUENCE [LARGE SCALE GENOMIC DNA]</scope>
    <source>
        <strain evidence="2 3">26-R-13</strain>
    </source>
</reference>
<gene>
    <name evidence="2" type="ORF">COCCADRAFT_100982</name>
</gene>
<dbReference type="Proteomes" id="UP000053841">
    <property type="component" value="Unassembled WGS sequence"/>
</dbReference>
<dbReference type="KEGG" id="bze:COCCADRAFT_100982"/>
<evidence type="ECO:0000256" key="1">
    <source>
        <dbReference type="SAM" id="MobiDB-lite"/>
    </source>
</evidence>
<dbReference type="GeneID" id="19142268"/>
<evidence type="ECO:0000313" key="2">
    <source>
        <dbReference type="EMBL" id="EUC31563.1"/>
    </source>
</evidence>
<protein>
    <submittedName>
        <fullName evidence="2">Uncharacterized protein</fullName>
    </submittedName>
</protein>
<dbReference type="EMBL" id="KI964658">
    <property type="protein sequence ID" value="EUC31563.1"/>
    <property type="molecule type" value="Genomic_DNA"/>
</dbReference>
<sequence length="58" mass="6771">MKIRKREKKPLYPFFQTFLATCFKGPPPPKKRNRKKLGHVHIDHRGVPPPHASRDPGM</sequence>
<feature type="compositionally biased region" description="Basic residues" evidence="1">
    <location>
        <begin position="29"/>
        <end position="39"/>
    </location>
</feature>
<keyword evidence="3" id="KW-1185">Reference proteome</keyword>
<name>W6Y0Q9_COCC2</name>